<feature type="domain" description="Lipoxygenase" evidence="13">
    <location>
        <begin position="156"/>
        <end position="858"/>
    </location>
</feature>
<keyword evidence="2" id="KW-0444">Lipid biosynthesis</keyword>
<evidence type="ECO:0000256" key="11">
    <source>
        <dbReference type="SAM" id="MobiDB-lite"/>
    </source>
</evidence>
<evidence type="ECO:0000256" key="5">
    <source>
        <dbReference type="ARBA" id="ARBA00022832"/>
    </source>
</evidence>
<gene>
    <name evidence="14" type="ORF">FSB_LOCUS45280</name>
</gene>
<evidence type="ECO:0008006" key="15">
    <source>
        <dbReference type="Google" id="ProtNLM"/>
    </source>
</evidence>
<dbReference type="GO" id="GO:0006633">
    <property type="term" value="P:fatty acid biosynthetic process"/>
    <property type="evidence" value="ECO:0007669"/>
    <property type="project" value="UniProtKB-KW"/>
</dbReference>
<evidence type="ECO:0000256" key="3">
    <source>
        <dbReference type="ARBA" id="ARBA00022723"/>
    </source>
</evidence>
<feature type="domain" description="PLAT" evidence="12">
    <location>
        <begin position="32"/>
        <end position="153"/>
    </location>
</feature>
<evidence type="ECO:0000256" key="4">
    <source>
        <dbReference type="ARBA" id="ARBA00022767"/>
    </source>
</evidence>
<dbReference type="AlphaFoldDB" id="A0A2N9HZ54"/>
<organism evidence="14">
    <name type="scientific">Fagus sylvatica</name>
    <name type="common">Beechnut</name>
    <dbReference type="NCBI Taxonomy" id="28930"/>
    <lineage>
        <taxon>Eukaryota</taxon>
        <taxon>Viridiplantae</taxon>
        <taxon>Streptophyta</taxon>
        <taxon>Embryophyta</taxon>
        <taxon>Tracheophyta</taxon>
        <taxon>Spermatophyta</taxon>
        <taxon>Magnoliopsida</taxon>
        <taxon>eudicotyledons</taxon>
        <taxon>Gunneridae</taxon>
        <taxon>Pentapetalae</taxon>
        <taxon>rosids</taxon>
        <taxon>fabids</taxon>
        <taxon>Fagales</taxon>
        <taxon>Fagaceae</taxon>
        <taxon>Fagus</taxon>
    </lineage>
</organism>
<keyword evidence="3" id="KW-0479">Metal-binding</keyword>
<reference evidence="14" key="1">
    <citation type="submission" date="2018-02" db="EMBL/GenBank/DDBJ databases">
        <authorList>
            <person name="Cohen D.B."/>
            <person name="Kent A.D."/>
        </authorList>
    </citation>
    <scope>NUCLEOTIDE SEQUENCE</scope>
</reference>
<dbReference type="SUPFAM" id="SSF49723">
    <property type="entry name" value="Lipase/lipooxygenase domain (PLAT/LH2 domain)"/>
    <property type="match status" value="1"/>
</dbReference>
<dbReference type="GO" id="GO:0016702">
    <property type="term" value="F:oxidoreductase activity, acting on single donors with incorporation of molecular oxygen, incorporation of two atoms of oxygen"/>
    <property type="evidence" value="ECO:0007669"/>
    <property type="project" value="InterPro"/>
</dbReference>
<dbReference type="GO" id="GO:0046872">
    <property type="term" value="F:metal ion binding"/>
    <property type="evidence" value="ECO:0007669"/>
    <property type="project" value="UniProtKB-KW"/>
</dbReference>
<keyword evidence="4" id="KW-0925">Oxylipin biosynthesis</keyword>
<evidence type="ECO:0000256" key="10">
    <source>
        <dbReference type="PROSITE-ProRule" id="PRU00152"/>
    </source>
</evidence>
<dbReference type="InterPro" id="IPR036392">
    <property type="entry name" value="PLAT/LH2_dom_sf"/>
</dbReference>
<dbReference type="SMART" id="SM00308">
    <property type="entry name" value="LH2"/>
    <property type="match status" value="1"/>
</dbReference>
<dbReference type="InterPro" id="IPR001024">
    <property type="entry name" value="PLAT/LH2_dom"/>
</dbReference>
<dbReference type="GO" id="GO:0031408">
    <property type="term" value="P:oxylipin biosynthetic process"/>
    <property type="evidence" value="ECO:0007669"/>
    <property type="project" value="UniProtKB-KW"/>
</dbReference>
<dbReference type="Pfam" id="PF00305">
    <property type="entry name" value="Lipoxygenase"/>
    <property type="match status" value="1"/>
</dbReference>
<dbReference type="InterPro" id="IPR001246">
    <property type="entry name" value="LipOase_plant"/>
</dbReference>
<keyword evidence="5" id="KW-0276">Fatty acid metabolism</keyword>
<dbReference type="PRINTS" id="PR00087">
    <property type="entry name" value="LIPOXYGENASE"/>
</dbReference>
<dbReference type="SUPFAM" id="SSF48484">
    <property type="entry name" value="Lipoxigenase"/>
    <property type="match status" value="1"/>
</dbReference>
<dbReference type="Pfam" id="PF01477">
    <property type="entry name" value="PLAT"/>
    <property type="match status" value="1"/>
</dbReference>
<dbReference type="Gene3D" id="4.10.375.10">
    <property type="entry name" value="Lipoxygenase-1, Domain 2"/>
    <property type="match status" value="1"/>
</dbReference>
<evidence type="ECO:0000256" key="7">
    <source>
        <dbReference type="ARBA" id="ARBA00023002"/>
    </source>
</evidence>
<dbReference type="InterPro" id="IPR013819">
    <property type="entry name" value="LipOase_C"/>
</dbReference>
<dbReference type="PROSITE" id="PS51393">
    <property type="entry name" value="LIPOXYGENASE_3"/>
    <property type="match status" value="1"/>
</dbReference>
<dbReference type="PANTHER" id="PTHR11771">
    <property type="entry name" value="LIPOXYGENASE"/>
    <property type="match status" value="1"/>
</dbReference>
<evidence type="ECO:0000313" key="14">
    <source>
        <dbReference type="EMBL" id="SPD17398.1"/>
    </source>
</evidence>
<dbReference type="InterPro" id="IPR036226">
    <property type="entry name" value="LipOase_C_sf"/>
</dbReference>
<comment type="similarity">
    <text evidence="1">Belongs to the lipoxygenase family.</text>
</comment>
<feature type="region of interest" description="Disordered" evidence="11">
    <location>
        <begin position="203"/>
        <end position="251"/>
    </location>
</feature>
<dbReference type="Gene3D" id="4.10.372.10">
    <property type="entry name" value="Lipoxygenase-1, Domain 3"/>
    <property type="match status" value="1"/>
</dbReference>
<dbReference type="EMBL" id="OIVN01004445">
    <property type="protein sequence ID" value="SPD17398.1"/>
    <property type="molecule type" value="Genomic_DNA"/>
</dbReference>
<evidence type="ECO:0000256" key="8">
    <source>
        <dbReference type="ARBA" id="ARBA00023098"/>
    </source>
</evidence>
<accession>A0A2N9HZ54</accession>
<evidence type="ECO:0000259" key="13">
    <source>
        <dbReference type="PROSITE" id="PS51393"/>
    </source>
</evidence>
<sequence length="858" mass="97610">MKRQRLCSSLPECLGRPIGGTSSSSSTKQSVIKGEVVIIRDGQSDPQKSVFVQIFSCTEDLPGSDEGKLSEQICLKHGKSNSFNGMKATTYTMKLQVEQEFGHPGALVIKSQHKHKFFLHSATLQTLHQTIHFHCNSWIYPFKQTKANRVFFSNTSYLPNQTPSGLRYLRHEELKSLRGNKTGERKEWDRIYDYDYYNDLGNPDKGREDVRPALGGTRYPYPRRGRTGRPPCNADPLTESRPEKNNLDIYVPPDERFSPKKLSEFISKSIQASVHLLIPEAKSLLKQDSSSFHSFEETRSMFSSNKSRVEGWVEEELKKMVPDKLFKEVIQASKKNPLKFPLPQIIEEDQIAWMDDEEFGRQMIAGTNPAHIRCLEIFPPQSKNGVSSSIKESDIKHNLDGLSLIEALNQWKIFILDHHDYLIPFLNRINTKGVCAYASRTLLFLRSDDTLKPIAIELSLPGSPNGNEINRVFLPASKGTEAALWQLAKAHVAANDSVHHQLISHWLQNHAVVEPFIIATRRQLSVMHPIHCLLDPHFKDTMHINALARGILINSGGVLEKILLSGEISMELSSELYKEWKFNEQGLPADLLKRPSWQNSSRDMAIVDPNPNNPTGVKLVFEDYPYGADGLEIWTAIKTWVTDFCSIFYKDDNSVKSDIELQAWWSEIRNVGHGDKRSESWWYKMTTFSDLTEALTTLIWIASALHASVNFGQHAYAGYPLNRPTLCQKFIPEEGTFEFAEFLKDPDKYYLQMLPGKFEMTLGVALVEVLSQHTSDEVYLGQRPSEWTDNEEVRHKFDKFNAELRKIEGKIMKRNRDPRLKNRCGPAKIPYELLYPDTSSAGPKEGITGKGIPNSISI</sequence>
<comment type="caution">
    <text evidence="10">Lacks conserved residue(s) required for the propagation of feature annotation.</text>
</comment>
<keyword evidence="6" id="KW-0223">Dioxygenase</keyword>
<evidence type="ECO:0000256" key="6">
    <source>
        <dbReference type="ARBA" id="ARBA00022964"/>
    </source>
</evidence>
<evidence type="ECO:0000256" key="2">
    <source>
        <dbReference type="ARBA" id="ARBA00022516"/>
    </source>
</evidence>
<evidence type="ECO:0000259" key="12">
    <source>
        <dbReference type="PROSITE" id="PS50095"/>
    </source>
</evidence>
<dbReference type="PRINTS" id="PR00468">
    <property type="entry name" value="PLTLPOXGNASE"/>
</dbReference>
<keyword evidence="7" id="KW-0560">Oxidoreductase</keyword>
<protein>
    <recommendedName>
        <fullName evidence="15">Lipoxygenase</fullName>
    </recommendedName>
</protein>
<dbReference type="PROSITE" id="PS50095">
    <property type="entry name" value="PLAT"/>
    <property type="match status" value="1"/>
</dbReference>
<dbReference type="GO" id="GO:0034440">
    <property type="term" value="P:lipid oxidation"/>
    <property type="evidence" value="ECO:0007669"/>
    <property type="project" value="InterPro"/>
</dbReference>
<dbReference type="Gene3D" id="3.10.450.60">
    <property type="match status" value="1"/>
</dbReference>
<dbReference type="InterPro" id="IPR000907">
    <property type="entry name" value="LipOase"/>
</dbReference>
<keyword evidence="9" id="KW-0275">Fatty acid biosynthesis</keyword>
<dbReference type="Gene3D" id="1.20.245.10">
    <property type="entry name" value="Lipoxygenase-1, Domain 5"/>
    <property type="match status" value="1"/>
</dbReference>
<keyword evidence="8" id="KW-0443">Lipid metabolism</keyword>
<evidence type="ECO:0000256" key="1">
    <source>
        <dbReference type="ARBA" id="ARBA00009419"/>
    </source>
</evidence>
<evidence type="ECO:0000256" key="9">
    <source>
        <dbReference type="ARBA" id="ARBA00023160"/>
    </source>
</evidence>
<name>A0A2N9HZ54_FAGSY</name>
<dbReference type="Gene3D" id="2.60.60.20">
    <property type="entry name" value="PLAT/LH2 domain"/>
    <property type="match status" value="1"/>
</dbReference>
<dbReference type="InterPro" id="IPR027433">
    <property type="entry name" value="Lipoxygenase_dom_3"/>
</dbReference>
<proteinExistence type="inferred from homology"/>